<evidence type="ECO:0000256" key="13">
    <source>
        <dbReference type="ARBA" id="ARBA00023204"/>
    </source>
</evidence>
<dbReference type="InterPro" id="IPR018060">
    <property type="entry name" value="HTH_AraC"/>
</dbReference>
<keyword evidence="11" id="KW-0010">Activator</keyword>
<keyword evidence="10" id="KW-0238">DNA-binding</keyword>
<evidence type="ECO:0000256" key="2">
    <source>
        <dbReference type="ARBA" id="ARBA00001947"/>
    </source>
</evidence>
<dbReference type="InterPro" id="IPR037046">
    <property type="entry name" value="AlkA_N_sf"/>
</dbReference>
<keyword evidence="4" id="KW-0489">Methyltransferase</keyword>
<protein>
    <recommendedName>
        <fullName evidence="3">DNA-3-methyladenine glycosylase II</fullName>
        <ecNumber evidence="3">3.2.2.21</ecNumber>
    </recommendedName>
</protein>
<dbReference type="Proteomes" id="UP001142292">
    <property type="component" value="Unassembled WGS sequence"/>
</dbReference>
<evidence type="ECO:0000256" key="6">
    <source>
        <dbReference type="ARBA" id="ARBA00022723"/>
    </source>
</evidence>
<dbReference type="InterPro" id="IPR018062">
    <property type="entry name" value="HTH_AraC-typ_CS"/>
</dbReference>
<dbReference type="SUPFAM" id="SSF46689">
    <property type="entry name" value="Homeodomain-like"/>
    <property type="match status" value="1"/>
</dbReference>
<accession>A0ABQ5SWQ3</accession>
<dbReference type="SUPFAM" id="SSF57884">
    <property type="entry name" value="Ada DNA repair protein, N-terminal domain (N-Ada 10)"/>
    <property type="match status" value="1"/>
</dbReference>
<dbReference type="CDD" id="cd00056">
    <property type="entry name" value="ENDO3c"/>
    <property type="match status" value="1"/>
</dbReference>
<dbReference type="InterPro" id="IPR023170">
    <property type="entry name" value="HhH_base_excis_C"/>
</dbReference>
<organism evidence="15 16">
    <name type="scientific">Nocardioides luteus</name>
    <dbReference type="NCBI Taxonomy" id="1844"/>
    <lineage>
        <taxon>Bacteria</taxon>
        <taxon>Bacillati</taxon>
        <taxon>Actinomycetota</taxon>
        <taxon>Actinomycetes</taxon>
        <taxon>Propionibacteriales</taxon>
        <taxon>Nocardioidaceae</taxon>
        <taxon>Nocardioides</taxon>
    </lineage>
</organism>
<keyword evidence="16" id="KW-1185">Reference proteome</keyword>
<dbReference type="InterPro" id="IPR011257">
    <property type="entry name" value="DNA_glycosylase"/>
</dbReference>
<keyword evidence="7" id="KW-0227">DNA damage</keyword>
<keyword evidence="6" id="KW-0479">Metal-binding</keyword>
<dbReference type="Gene3D" id="1.10.10.60">
    <property type="entry name" value="Homeodomain-like"/>
    <property type="match status" value="1"/>
</dbReference>
<evidence type="ECO:0000256" key="9">
    <source>
        <dbReference type="ARBA" id="ARBA00023015"/>
    </source>
</evidence>
<dbReference type="InterPro" id="IPR004026">
    <property type="entry name" value="Ada_DNA_repair_Zn-bd"/>
</dbReference>
<evidence type="ECO:0000313" key="15">
    <source>
        <dbReference type="EMBL" id="GLJ67351.1"/>
    </source>
</evidence>
<keyword evidence="8" id="KW-0862">Zinc</keyword>
<dbReference type="SUPFAM" id="SSF48150">
    <property type="entry name" value="DNA-glycosylase"/>
    <property type="match status" value="1"/>
</dbReference>
<proteinExistence type="predicted"/>
<dbReference type="PANTHER" id="PTHR43003">
    <property type="entry name" value="DNA-3-METHYLADENINE GLYCOSYLASE"/>
    <property type="match status" value="1"/>
</dbReference>
<dbReference type="InterPro" id="IPR010316">
    <property type="entry name" value="AlkA_N"/>
</dbReference>
<comment type="catalytic activity">
    <reaction evidence="1">
        <text>Hydrolysis of alkylated DNA, releasing 3-methyladenine, 3-methylguanine, 7-methylguanine and 7-methyladenine.</text>
        <dbReference type="EC" id="3.2.2.21"/>
    </reaction>
</comment>
<dbReference type="PROSITE" id="PS01124">
    <property type="entry name" value="HTH_ARAC_FAMILY_2"/>
    <property type="match status" value="1"/>
</dbReference>
<dbReference type="InterPro" id="IPR003265">
    <property type="entry name" value="HhH-GPD_domain"/>
</dbReference>
<dbReference type="Gene3D" id="3.30.310.20">
    <property type="entry name" value="DNA-3-methyladenine glycosylase AlkA, N-terminal domain"/>
    <property type="match status" value="1"/>
</dbReference>
<keyword evidence="9" id="KW-0805">Transcription regulation</keyword>
<dbReference type="SMART" id="SM00478">
    <property type="entry name" value="ENDO3c"/>
    <property type="match status" value="1"/>
</dbReference>
<evidence type="ECO:0000256" key="12">
    <source>
        <dbReference type="ARBA" id="ARBA00023163"/>
    </source>
</evidence>
<evidence type="ECO:0000256" key="1">
    <source>
        <dbReference type="ARBA" id="ARBA00000086"/>
    </source>
</evidence>
<dbReference type="Pfam" id="PF12833">
    <property type="entry name" value="HTH_18"/>
    <property type="match status" value="1"/>
</dbReference>
<evidence type="ECO:0000256" key="8">
    <source>
        <dbReference type="ARBA" id="ARBA00022833"/>
    </source>
</evidence>
<evidence type="ECO:0000313" key="16">
    <source>
        <dbReference type="Proteomes" id="UP001142292"/>
    </source>
</evidence>
<evidence type="ECO:0000256" key="7">
    <source>
        <dbReference type="ARBA" id="ARBA00022763"/>
    </source>
</evidence>
<dbReference type="InterPro" id="IPR051912">
    <property type="entry name" value="Alkylbase_DNA_Glycosylase/TA"/>
</dbReference>
<reference evidence="15" key="2">
    <citation type="submission" date="2023-01" db="EMBL/GenBank/DDBJ databases">
        <authorList>
            <person name="Sun Q."/>
            <person name="Evtushenko L."/>
        </authorList>
    </citation>
    <scope>NUCLEOTIDE SEQUENCE</scope>
    <source>
        <strain evidence="15">VKM Ac-1246</strain>
    </source>
</reference>
<dbReference type="SMART" id="SM01009">
    <property type="entry name" value="AlkA_N"/>
    <property type="match status" value="1"/>
</dbReference>
<comment type="caution">
    <text evidence="15">The sequence shown here is derived from an EMBL/GenBank/DDBJ whole genome shotgun (WGS) entry which is preliminary data.</text>
</comment>
<dbReference type="SUPFAM" id="SSF55945">
    <property type="entry name" value="TATA-box binding protein-like"/>
    <property type="match status" value="1"/>
</dbReference>
<sequence length="494" mass="52882">MDTATSVNGLDFESCYRAVRSRDRRFDGIFYTAVASTGIYCRPSCPARTPALTNVSFHRTAAAAQAAGYRACKRCRPDATPGSPEWDVAATLAGRAMRLIADGVVDREGVEGLARRVGYSPRHLTRLLTTELGAGPLALARARRAQTARTLVETTELGFADIAFAAGFSSVRQFNDTVREVYAASPTELRGRRGSRRRADGTISLRLAVRTPFAGRALHAFLRDHLVPGVEAGGVDNGRLWFARTLDLPNGPGTLRIELTDIPEGETGFVHATFKLADLRDTTAAVERARRLVDADCDPRAIAEVFVDEIIGPLAKALPGLRVPGTVCGGELALRTIVGQQVSVAGARTVLAGIVAEHGRPITTDIDGLTHLFPSAETLAAADPAGMPMPRSRGRAVTGLAAALASGELQLDRGTDRDVVREQLLSLPGVGPWTADYVALRALGHPDVFLPTDVGIRRALEVLGAPAADVAAWRPWRSYALLYLWTSLTPLEEL</sequence>
<dbReference type="EMBL" id="BSEL01000003">
    <property type="protein sequence ID" value="GLJ67351.1"/>
    <property type="molecule type" value="Genomic_DNA"/>
</dbReference>
<dbReference type="Pfam" id="PF06029">
    <property type="entry name" value="AlkA_N"/>
    <property type="match status" value="1"/>
</dbReference>
<comment type="cofactor">
    <cofactor evidence="2">
        <name>Zn(2+)</name>
        <dbReference type="ChEBI" id="CHEBI:29105"/>
    </cofactor>
</comment>
<keyword evidence="13" id="KW-0234">DNA repair</keyword>
<dbReference type="SMART" id="SM00342">
    <property type="entry name" value="HTH_ARAC"/>
    <property type="match status" value="1"/>
</dbReference>
<dbReference type="PROSITE" id="PS00041">
    <property type="entry name" value="HTH_ARAC_FAMILY_1"/>
    <property type="match status" value="1"/>
</dbReference>
<dbReference type="Gene3D" id="1.10.340.30">
    <property type="entry name" value="Hypothetical protein, domain 2"/>
    <property type="match status" value="1"/>
</dbReference>
<dbReference type="InterPro" id="IPR009057">
    <property type="entry name" value="Homeodomain-like_sf"/>
</dbReference>
<evidence type="ECO:0000256" key="4">
    <source>
        <dbReference type="ARBA" id="ARBA00022603"/>
    </source>
</evidence>
<evidence type="ECO:0000259" key="14">
    <source>
        <dbReference type="PROSITE" id="PS01124"/>
    </source>
</evidence>
<keyword evidence="12" id="KW-0804">Transcription</keyword>
<feature type="domain" description="HTH araC/xylS-type" evidence="14">
    <location>
        <begin position="94"/>
        <end position="192"/>
    </location>
</feature>
<evidence type="ECO:0000256" key="11">
    <source>
        <dbReference type="ARBA" id="ARBA00023159"/>
    </source>
</evidence>
<name>A0ABQ5SWQ3_9ACTN</name>
<dbReference type="InterPro" id="IPR035451">
    <property type="entry name" value="Ada-like_dom_sf"/>
</dbReference>
<dbReference type="Gene3D" id="1.10.1670.10">
    <property type="entry name" value="Helix-hairpin-Helix base-excision DNA repair enzymes (C-terminal)"/>
    <property type="match status" value="1"/>
</dbReference>
<dbReference type="EC" id="3.2.2.21" evidence="3"/>
<keyword evidence="5" id="KW-0808">Transferase</keyword>
<dbReference type="RefSeq" id="WP_189119399.1">
    <property type="nucleotide sequence ID" value="NZ_BMRK01000012.1"/>
</dbReference>
<evidence type="ECO:0000256" key="5">
    <source>
        <dbReference type="ARBA" id="ARBA00022679"/>
    </source>
</evidence>
<gene>
    <name evidence="15" type="ORF">GCM10017579_13870</name>
</gene>
<reference evidence="15" key="1">
    <citation type="journal article" date="2014" name="Int. J. Syst. Evol. Microbiol.">
        <title>Complete genome of a new Firmicutes species belonging to the dominant human colonic microbiota ('Ruminococcus bicirculans') reveals two chromosomes and a selective capacity to utilize plant glucans.</title>
        <authorList>
            <consortium name="NISC Comparative Sequencing Program"/>
            <person name="Wegmann U."/>
            <person name="Louis P."/>
            <person name="Goesmann A."/>
            <person name="Henrissat B."/>
            <person name="Duncan S.H."/>
            <person name="Flint H.J."/>
        </authorList>
    </citation>
    <scope>NUCLEOTIDE SEQUENCE</scope>
    <source>
        <strain evidence="15">VKM Ac-1246</strain>
    </source>
</reference>
<dbReference type="Pfam" id="PF02805">
    <property type="entry name" value="Ada_Zn_binding"/>
    <property type="match status" value="1"/>
</dbReference>
<dbReference type="Gene3D" id="3.40.10.10">
    <property type="entry name" value="DNA Methylphosphotriester Repair Domain"/>
    <property type="match status" value="1"/>
</dbReference>
<dbReference type="PANTHER" id="PTHR43003:SF13">
    <property type="entry name" value="DNA-3-METHYLADENINE GLYCOSYLASE 2"/>
    <property type="match status" value="1"/>
</dbReference>
<evidence type="ECO:0000256" key="10">
    <source>
        <dbReference type="ARBA" id="ARBA00023125"/>
    </source>
</evidence>
<evidence type="ECO:0000256" key="3">
    <source>
        <dbReference type="ARBA" id="ARBA00012000"/>
    </source>
</evidence>